<evidence type="ECO:0000313" key="3">
    <source>
        <dbReference type="Proteomes" id="UP001472677"/>
    </source>
</evidence>
<name>A0ABR2ARN0_9ROSI</name>
<dbReference type="EMBL" id="JBBPBM010000356">
    <property type="protein sequence ID" value="KAK8496681.1"/>
    <property type="molecule type" value="Genomic_DNA"/>
</dbReference>
<evidence type="ECO:0000313" key="2">
    <source>
        <dbReference type="EMBL" id="KAK8496681.1"/>
    </source>
</evidence>
<comment type="caution">
    <text evidence="2">The sequence shown here is derived from an EMBL/GenBank/DDBJ whole genome shotgun (WGS) entry which is preliminary data.</text>
</comment>
<keyword evidence="1" id="KW-0732">Signal</keyword>
<evidence type="ECO:0008006" key="4">
    <source>
        <dbReference type="Google" id="ProtNLM"/>
    </source>
</evidence>
<accession>A0ABR2ARN0</accession>
<feature type="signal peptide" evidence="1">
    <location>
        <begin position="1"/>
        <end position="23"/>
    </location>
</feature>
<organism evidence="2 3">
    <name type="scientific">Hibiscus sabdariffa</name>
    <name type="common">roselle</name>
    <dbReference type="NCBI Taxonomy" id="183260"/>
    <lineage>
        <taxon>Eukaryota</taxon>
        <taxon>Viridiplantae</taxon>
        <taxon>Streptophyta</taxon>
        <taxon>Embryophyta</taxon>
        <taxon>Tracheophyta</taxon>
        <taxon>Spermatophyta</taxon>
        <taxon>Magnoliopsida</taxon>
        <taxon>eudicotyledons</taxon>
        <taxon>Gunneridae</taxon>
        <taxon>Pentapetalae</taxon>
        <taxon>rosids</taxon>
        <taxon>malvids</taxon>
        <taxon>Malvales</taxon>
        <taxon>Malvaceae</taxon>
        <taxon>Malvoideae</taxon>
        <taxon>Hibiscus</taxon>
    </lineage>
</organism>
<feature type="chain" id="PRO_5046420379" description="Secreted protein" evidence="1">
    <location>
        <begin position="24"/>
        <end position="113"/>
    </location>
</feature>
<keyword evidence="3" id="KW-1185">Reference proteome</keyword>
<dbReference type="Proteomes" id="UP001472677">
    <property type="component" value="Unassembled WGS sequence"/>
</dbReference>
<gene>
    <name evidence="2" type="ORF">V6N12_063941</name>
</gene>
<evidence type="ECO:0000256" key="1">
    <source>
        <dbReference type="SAM" id="SignalP"/>
    </source>
</evidence>
<sequence length="113" mass="13144">MVDFSMLFARFNLLIMATTSLHAQTFGEHYENHYAWYYIDCQVQQYRMPMKGGKISEKDNLCMGTFYSSEKRNTYNQQHTLQSFLKIGRTTSSSTGTSAWFLIKEIHCNSKAS</sequence>
<reference evidence="2 3" key="1">
    <citation type="journal article" date="2024" name="G3 (Bethesda)">
        <title>Genome assembly of Hibiscus sabdariffa L. provides insights into metabolisms of medicinal natural products.</title>
        <authorList>
            <person name="Kim T."/>
        </authorList>
    </citation>
    <scope>NUCLEOTIDE SEQUENCE [LARGE SCALE GENOMIC DNA]</scope>
    <source>
        <strain evidence="2">TK-2024</strain>
        <tissue evidence="2">Old leaves</tissue>
    </source>
</reference>
<protein>
    <recommendedName>
        <fullName evidence="4">Secreted protein</fullName>
    </recommendedName>
</protein>
<proteinExistence type="predicted"/>